<evidence type="ECO:0008006" key="5">
    <source>
        <dbReference type="Google" id="ProtNLM"/>
    </source>
</evidence>
<dbReference type="PANTHER" id="PTHR24314">
    <property type="entry name" value="NON-SPECIFIC LIPID TRANSFER PROTEIN-RELATED"/>
    <property type="match status" value="1"/>
</dbReference>
<evidence type="ECO:0000313" key="4">
    <source>
        <dbReference type="Proteomes" id="UP001497512"/>
    </source>
</evidence>
<dbReference type="PANTHER" id="PTHR24314:SF21">
    <property type="entry name" value="CHLOROPHYLL(IDE) B REDUCTASE NYC1, CHLOROPLASTIC-RELATED"/>
    <property type="match status" value="1"/>
</dbReference>
<reference evidence="3" key="1">
    <citation type="submission" date="2024-02" db="EMBL/GenBank/DDBJ databases">
        <authorList>
            <consortium name="ELIXIR-Norway"/>
            <consortium name="Elixir Norway"/>
        </authorList>
    </citation>
    <scope>NUCLEOTIDE SEQUENCE</scope>
</reference>
<gene>
    <name evidence="3" type="ORF">CSSPTR1EN2_LOCUS5460</name>
</gene>
<feature type="transmembrane region" description="Helical" evidence="2">
    <location>
        <begin position="299"/>
        <end position="318"/>
    </location>
</feature>
<keyword evidence="2" id="KW-0812">Transmembrane</keyword>
<evidence type="ECO:0000256" key="2">
    <source>
        <dbReference type="SAM" id="Phobius"/>
    </source>
</evidence>
<dbReference type="Pfam" id="PF00106">
    <property type="entry name" value="adh_short"/>
    <property type="match status" value="1"/>
</dbReference>
<keyword evidence="2" id="KW-1133">Transmembrane helix</keyword>
<dbReference type="InterPro" id="IPR052625">
    <property type="entry name" value="Chl_b_Red"/>
</dbReference>
<dbReference type="PRINTS" id="PR00081">
    <property type="entry name" value="GDHRDH"/>
</dbReference>
<organism evidence="3 4">
    <name type="scientific">Sphagnum troendelagicum</name>
    <dbReference type="NCBI Taxonomy" id="128251"/>
    <lineage>
        <taxon>Eukaryota</taxon>
        <taxon>Viridiplantae</taxon>
        <taxon>Streptophyta</taxon>
        <taxon>Embryophyta</taxon>
        <taxon>Bryophyta</taxon>
        <taxon>Sphagnophytina</taxon>
        <taxon>Sphagnopsida</taxon>
        <taxon>Sphagnales</taxon>
        <taxon>Sphagnaceae</taxon>
        <taxon>Sphagnum</taxon>
    </lineage>
</organism>
<keyword evidence="2" id="KW-0472">Membrane</keyword>
<dbReference type="CDD" id="cd05233">
    <property type="entry name" value="SDR_c"/>
    <property type="match status" value="1"/>
</dbReference>
<dbReference type="Gene3D" id="3.40.50.720">
    <property type="entry name" value="NAD(P)-binding Rossmann-like Domain"/>
    <property type="match status" value="1"/>
</dbReference>
<feature type="region of interest" description="Disordered" evidence="1">
    <location>
        <begin position="108"/>
        <end position="135"/>
    </location>
</feature>
<accession>A0ABP0TMR1</accession>
<dbReference type="Proteomes" id="UP001497512">
    <property type="component" value="Chromosome 13"/>
</dbReference>
<dbReference type="InterPro" id="IPR002347">
    <property type="entry name" value="SDR_fam"/>
</dbReference>
<feature type="transmembrane region" description="Helical" evidence="2">
    <location>
        <begin position="270"/>
        <end position="287"/>
    </location>
</feature>
<protein>
    <recommendedName>
        <fullName evidence="5">Chlorophyll(Ide) b reductase NYC1, chloroplastic</fullName>
    </recommendedName>
</protein>
<keyword evidence="4" id="KW-1185">Reference proteome</keyword>
<dbReference type="EMBL" id="OZ019905">
    <property type="protein sequence ID" value="CAK9200544.1"/>
    <property type="molecule type" value="Genomic_DNA"/>
</dbReference>
<dbReference type="InterPro" id="IPR036291">
    <property type="entry name" value="NAD(P)-bd_dom_sf"/>
</dbReference>
<evidence type="ECO:0000256" key="1">
    <source>
        <dbReference type="SAM" id="MobiDB-lite"/>
    </source>
</evidence>
<name>A0ABP0TMR1_9BRYO</name>
<sequence>MASLQNVVIGSLQAIHGHGDDRPALSLVQALPGSSGIRKLRRHHRQKVFWSRPVLRKQQFECCRLQASSSTYGSVIMSPPRYLSTRNLFQRGNSGFKRKYSRAVKTETRIRSLAQDETNEGEEEKRDAESQTEEEQLLAHPFVQTNKLLENLLDVQTPASLLELDEVDVSPLESFAEFADQEKLVHLADSSPDTSFRKLVSSIVRFLSGVPQKKTGAESKRRKRKLRWNPLRLLDGSSPSATEPLRRRVVDGLHRAEEDFMAFSKELGKYMFIMTATGAILATGFQLSGGESHQEGVLWFSWLAGIVVGSMIGAGQVLDSHARSGCRNVVITGSTRGLGKALAREFLHAGDNVIIASRSPESVRDTVRELQQEVQEKYDNLLMAADSEAMVSKILKAKQRGSKVVGIPCDVAKSKEVQALADFAVKELGTIDIWINNAGMNKGFRPLVEFSDEEISQIVSTNLTGSLICTREAIRVMKKQPKGGHIFNMDGAGSGGASTPLTAAYGATKCGLRQLSGSLLQECKGSRVGIHTASPGMVLTELLLSGASLQNKKMFNIICEQPETVARALVPNLRTVKGTGKAVNYLTPPRIVLAFVNAWFRRGRWFDEEGRAVYAAEAERLRLWAEGREKSPVTAAMELVPSGAWVSLFSSSVLCAYVILSSVSGSGTPPGT</sequence>
<proteinExistence type="predicted"/>
<dbReference type="SUPFAM" id="SSF51735">
    <property type="entry name" value="NAD(P)-binding Rossmann-fold domains"/>
    <property type="match status" value="1"/>
</dbReference>
<evidence type="ECO:0000313" key="3">
    <source>
        <dbReference type="EMBL" id="CAK9200544.1"/>
    </source>
</evidence>